<dbReference type="EMBL" id="BDQK01000017">
    <property type="protein sequence ID" value="GBF82691.1"/>
    <property type="molecule type" value="Genomic_DNA"/>
</dbReference>
<name>A0A401IN71_APHSA</name>
<dbReference type="PROSITE" id="PS01045">
    <property type="entry name" value="SQUALEN_PHYTOEN_SYN_2"/>
    <property type="match status" value="1"/>
</dbReference>
<keyword evidence="8" id="KW-1185">Reference proteome</keyword>
<dbReference type="InterPro" id="IPR019845">
    <property type="entry name" value="Squalene/phytoene_synthase_CS"/>
</dbReference>
<dbReference type="Proteomes" id="UP000287247">
    <property type="component" value="Unassembled WGS sequence"/>
</dbReference>
<dbReference type="SFLD" id="SFLDG01018">
    <property type="entry name" value="Squalene/Phytoene_Synthase_Lik"/>
    <property type="match status" value="1"/>
</dbReference>
<dbReference type="SUPFAM" id="SSF48576">
    <property type="entry name" value="Terpenoid synthases"/>
    <property type="match status" value="1"/>
</dbReference>
<evidence type="ECO:0000313" key="8">
    <source>
        <dbReference type="Proteomes" id="UP000287247"/>
    </source>
</evidence>
<dbReference type="CDD" id="cd00683">
    <property type="entry name" value="Trans_IPPS_HH"/>
    <property type="match status" value="1"/>
</dbReference>
<evidence type="ECO:0000256" key="2">
    <source>
        <dbReference type="ARBA" id="ARBA00004829"/>
    </source>
</evidence>
<evidence type="ECO:0000256" key="6">
    <source>
        <dbReference type="ARBA" id="ARBA00022746"/>
    </source>
</evidence>
<comment type="caution">
    <text evidence="7">The sequence shown here is derived from an EMBL/GenBank/DDBJ whole genome shotgun (WGS) entry which is preliminary data.</text>
</comment>
<evidence type="ECO:0000256" key="1">
    <source>
        <dbReference type="ARBA" id="ARBA00001805"/>
    </source>
</evidence>
<keyword evidence="5" id="KW-0808">Transferase</keyword>
<dbReference type="RefSeq" id="WP_124973345.1">
    <property type="nucleotide sequence ID" value="NZ_BDQK01000017.1"/>
</dbReference>
<evidence type="ECO:0000256" key="3">
    <source>
        <dbReference type="ARBA" id="ARBA00006251"/>
    </source>
</evidence>
<dbReference type="SFLD" id="SFLDG01212">
    <property type="entry name" value="Phytoene_synthase_like"/>
    <property type="match status" value="1"/>
</dbReference>
<dbReference type="FunFam" id="1.10.600.10:FF:000004">
    <property type="entry name" value="Phytoene synthase chloroplastic"/>
    <property type="match status" value="1"/>
</dbReference>
<organism evidence="7 8">
    <name type="scientific">Aphanothece sacrum FPU1</name>
    <dbReference type="NCBI Taxonomy" id="1920663"/>
    <lineage>
        <taxon>Bacteria</taxon>
        <taxon>Bacillati</taxon>
        <taxon>Cyanobacteriota</taxon>
        <taxon>Cyanophyceae</taxon>
        <taxon>Oscillatoriophycideae</taxon>
        <taxon>Chroococcales</taxon>
        <taxon>Aphanothecaceae</taxon>
        <taxon>Aphanothece</taxon>
    </lineage>
</organism>
<dbReference type="InterPro" id="IPR008949">
    <property type="entry name" value="Isoprenoid_synthase_dom_sf"/>
</dbReference>
<comment type="similarity">
    <text evidence="3">Belongs to the phytoene/squalene synthase family.</text>
</comment>
<dbReference type="PANTHER" id="PTHR31480">
    <property type="entry name" value="BIFUNCTIONAL LYCOPENE CYCLASE/PHYTOENE SYNTHASE"/>
    <property type="match status" value="1"/>
</dbReference>
<proteinExistence type="inferred from homology"/>
<dbReference type="InterPro" id="IPR054866">
    <property type="entry name" value="PhytoSynCyanob"/>
</dbReference>
<accession>A0A401IN71</accession>
<keyword evidence="6" id="KW-0125">Carotenoid biosynthesis</keyword>
<dbReference type="PROSITE" id="PS01044">
    <property type="entry name" value="SQUALEN_PHYTOEN_SYN_1"/>
    <property type="match status" value="1"/>
</dbReference>
<gene>
    <name evidence="7" type="ORF">AsFPU1_4124</name>
</gene>
<dbReference type="SFLD" id="SFLDS00005">
    <property type="entry name" value="Isoprenoid_Synthase_Type_I"/>
    <property type="match status" value="1"/>
</dbReference>
<comment type="pathway">
    <text evidence="2">Carotenoid biosynthesis.</text>
</comment>
<dbReference type="InterPro" id="IPR044843">
    <property type="entry name" value="Trans_IPPS_bact-type"/>
</dbReference>
<comment type="catalytic activity">
    <reaction evidence="1">
        <text>2 (2E,6E,10E)-geranylgeranyl diphosphate = 15-cis-phytoene + 2 diphosphate</text>
        <dbReference type="Rhea" id="RHEA:34475"/>
        <dbReference type="ChEBI" id="CHEBI:27787"/>
        <dbReference type="ChEBI" id="CHEBI:33019"/>
        <dbReference type="ChEBI" id="CHEBI:58756"/>
        <dbReference type="EC" id="2.5.1.32"/>
    </reaction>
</comment>
<evidence type="ECO:0000256" key="5">
    <source>
        <dbReference type="ARBA" id="ARBA00022679"/>
    </source>
</evidence>
<dbReference type="GO" id="GO:0004311">
    <property type="term" value="F:geranylgeranyl diphosphate synthase activity"/>
    <property type="evidence" value="ECO:0007669"/>
    <property type="project" value="InterPro"/>
</dbReference>
<sequence length="310" mass="36150">MLQLPKPTQPQKSLAPLDEAYELCRQITQKYSKTFYLGTLLMPPEKRQAIWAIYVWCRRTDELVDGPQAQLTTPETLKLWEEHLESLFSGHPIDDEDVALVDTLERFPIEITPFRDMIAGQEMDLYRSRYETFEELKLYCYRVAGTVGLMSSSVLGIEGNHYGAAWEQHQEKYLPKEEAIALGIANQLTNILRDVGEDAQRGRIYLPLEDLERFNYTEDDLFNGVIDDRWRNLMAFEIQRARHYYQESEKGIRGLNRDSRWPVWAALMLYQGILDVIEANGYDVFTTRAFVPTPKKMLYLPVAWLRAQVL</sequence>
<evidence type="ECO:0000256" key="4">
    <source>
        <dbReference type="ARBA" id="ARBA00012396"/>
    </source>
</evidence>
<dbReference type="OrthoDB" id="9787280at2"/>
<dbReference type="InterPro" id="IPR002060">
    <property type="entry name" value="Squ/phyt_synthse"/>
</dbReference>
<dbReference type="NCBIfam" id="NF045686">
    <property type="entry name" value="PhytoSynCyanob"/>
    <property type="match status" value="1"/>
</dbReference>
<dbReference type="Gene3D" id="1.10.600.10">
    <property type="entry name" value="Farnesyl Diphosphate Synthase"/>
    <property type="match status" value="1"/>
</dbReference>
<reference evidence="8" key="1">
    <citation type="submission" date="2017-05" db="EMBL/GenBank/DDBJ databases">
        <title>Physiological properties and genetic analysis related to exopolysaccharide production of fresh-water unicellular cyanobacterium Aphanothece sacrum, Suizenji Nori, that has been cultured as a food source in Japan.</title>
        <authorList>
            <person name="Kanesaki Y."/>
            <person name="Yoshikawa S."/>
            <person name="Ohki K."/>
        </authorList>
    </citation>
    <scope>NUCLEOTIDE SEQUENCE [LARGE SCALE GENOMIC DNA]</scope>
    <source>
        <strain evidence="8">FPU1</strain>
    </source>
</reference>
<evidence type="ECO:0000313" key="7">
    <source>
        <dbReference type="EMBL" id="GBF82691.1"/>
    </source>
</evidence>
<dbReference type="GO" id="GO:0051996">
    <property type="term" value="F:squalene synthase [NAD(P)H] activity"/>
    <property type="evidence" value="ECO:0007669"/>
    <property type="project" value="InterPro"/>
</dbReference>
<dbReference type="Pfam" id="PF00494">
    <property type="entry name" value="SQS_PSY"/>
    <property type="match status" value="1"/>
</dbReference>
<dbReference type="EC" id="2.5.1.32" evidence="4"/>
<protein>
    <recommendedName>
        <fullName evidence="4">15-cis-phytoene synthase</fullName>
        <ecNumber evidence="4">2.5.1.32</ecNumber>
    </recommendedName>
</protein>
<dbReference type="GO" id="GO:0016117">
    <property type="term" value="P:carotenoid biosynthetic process"/>
    <property type="evidence" value="ECO:0007669"/>
    <property type="project" value="UniProtKB-KW"/>
</dbReference>
<dbReference type="InterPro" id="IPR033904">
    <property type="entry name" value="Trans_IPPS_HH"/>
</dbReference>
<dbReference type="AlphaFoldDB" id="A0A401IN71"/>